<sequence>MLAQHSFITQPETQKLATCPIYGNFVLMTSHKHIVPSVAKSQRLSDYGPGIFPNLPTKSAFKKAIKKQEIYVNGQPETTGHLVKPGEEIAWHEPDKNPGKVFHIELDVVYEDEHLAVVNKPSGVVVSGNQFRTLENALPEHLQISSLADALSFPKPIHRLDAPTSGLIIIAKTSSARVYLSRQMEKKKIQKSYHAVVMGETPDNWESDLALEGKPAKTLFSKRYSVPSLRSQALTLTKAIPVTGRTHQIRKHLAADGFPILGDKIYGNEGHILMGKGLFLCATEVKFLHPETHQIMHLNIDTPPKFQKFMIGEEKRFQKYTDR</sequence>
<evidence type="ECO:0000259" key="4">
    <source>
        <dbReference type="Pfam" id="PF00849"/>
    </source>
</evidence>
<comment type="similarity">
    <text evidence="1">Belongs to the pseudouridine synthase RluA family.</text>
</comment>
<proteinExistence type="inferred from homology"/>
<feature type="domain" description="Pseudouridine synthase RsuA/RluA-like" evidence="4">
    <location>
        <begin position="114"/>
        <end position="255"/>
    </location>
</feature>
<organism evidence="6 7">
    <name type="scientific">Marinilabilia rubra</name>
    <dbReference type="NCBI Taxonomy" id="2162893"/>
    <lineage>
        <taxon>Bacteria</taxon>
        <taxon>Pseudomonadati</taxon>
        <taxon>Bacteroidota</taxon>
        <taxon>Bacteroidia</taxon>
        <taxon>Marinilabiliales</taxon>
        <taxon>Marinilabiliaceae</taxon>
        <taxon>Marinilabilia</taxon>
    </lineage>
</organism>
<dbReference type="InterPro" id="IPR050188">
    <property type="entry name" value="RluA_PseudoU_synthase"/>
</dbReference>
<keyword evidence="3" id="KW-0694">RNA-binding</keyword>
<accession>A0A2U2B5Z5</accession>
<evidence type="ECO:0000259" key="5">
    <source>
        <dbReference type="Pfam" id="PF01479"/>
    </source>
</evidence>
<dbReference type="InterPro" id="IPR002942">
    <property type="entry name" value="S4_RNA-bd"/>
</dbReference>
<name>A0A2U2B5Z5_9BACT</name>
<feature type="domain" description="RNA-binding S4" evidence="5">
    <location>
        <begin position="56"/>
        <end position="89"/>
    </location>
</feature>
<dbReference type="PROSITE" id="PS01129">
    <property type="entry name" value="PSI_RLU"/>
    <property type="match status" value="1"/>
</dbReference>
<dbReference type="GO" id="GO:0000455">
    <property type="term" value="P:enzyme-directed rRNA pseudouridine synthesis"/>
    <property type="evidence" value="ECO:0007669"/>
    <property type="project" value="TreeGrafter"/>
</dbReference>
<dbReference type="EMBL" id="QEWP01000014">
    <property type="protein sequence ID" value="PWD98499.1"/>
    <property type="molecule type" value="Genomic_DNA"/>
</dbReference>
<dbReference type="Proteomes" id="UP000244956">
    <property type="component" value="Unassembled WGS sequence"/>
</dbReference>
<dbReference type="AlphaFoldDB" id="A0A2U2B5Z5"/>
<dbReference type="PROSITE" id="PS50889">
    <property type="entry name" value="S4"/>
    <property type="match status" value="1"/>
</dbReference>
<reference evidence="6 7" key="1">
    <citation type="submission" date="2018-05" db="EMBL/GenBank/DDBJ databases">
        <title>Marinilabilia rubrum sp. nov., isolated from saltern sediment.</title>
        <authorList>
            <person name="Zhang R."/>
        </authorList>
    </citation>
    <scope>NUCLEOTIDE SEQUENCE [LARGE SCALE GENOMIC DNA]</scope>
    <source>
        <strain evidence="6 7">WTE16</strain>
    </source>
</reference>
<evidence type="ECO:0000256" key="1">
    <source>
        <dbReference type="ARBA" id="ARBA00010876"/>
    </source>
</evidence>
<evidence type="ECO:0000256" key="2">
    <source>
        <dbReference type="ARBA" id="ARBA00023235"/>
    </source>
</evidence>
<dbReference type="InterPro" id="IPR006145">
    <property type="entry name" value="PsdUridine_synth_RsuA/RluA"/>
</dbReference>
<dbReference type="GO" id="GO:0003723">
    <property type="term" value="F:RNA binding"/>
    <property type="evidence" value="ECO:0007669"/>
    <property type="project" value="UniProtKB-KW"/>
</dbReference>
<evidence type="ECO:0000313" key="6">
    <source>
        <dbReference type="EMBL" id="PWD98499.1"/>
    </source>
</evidence>
<dbReference type="InterPro" id="IPR020103">
    <property type="entry name" value="PsdUridine_synth_cat_dom_sf"/>
</dbReference>
<dbReference type="CDD" id="cd00165">
    <property type="entry name" value="S4"/>
    <property type="match status" value="1"/>
</dbReference>
<dbReference type="InterPro" id="IPR006224">
    <property type="entry name" value="PsdUridine_synth_RluA-like_CS"/>
</dbReference>
<dbReference type="CDD" id="cd02869">
    <property type="entry name" value="PseudoU_synth_RluA_like"/>
    <property type="match status" value="1"/>
</dbReference>
<evidence type="ECO:0000313" key="7">
    <source>
        <dbReference type="Proteomes" id="UP000244956"/>
    </source>
</evidence>
<dbReference type="GO" id="GO:0120159">
    <property type="term" value="F:rRNA pseudouridine synthase activity"/>
    <property type="evidence" value="ECO:0007669"/>
    <property type="project" value="UniProtKB-ARBA"/>
</dbReference>
<comment type="caution">
    <text evidence="6">The sequence shown here is derived from an EMBL/GenBank/DDBJ whole genome shotgun (WGS) entry which is preliminary data.</text>
</comment>
<gene>
    <name evidence="6" type="ORF">DDZ16_15595</name>
</gene>
<dbReference type="Pfam" id="PF00849">
    <property type="entry name" value="PseudoU_synth_2"/>
    <property type="match status" value="1"/>
</dbReference>
<keyword evidence="7" id="KW-1185">Reference proteome</keyword>
<keyword evidence="2" id="KW-0413">Isomerase</keyword>
<dbReference type="PANTHER" id="PTHR21600:SF87">
    <property type="entry name" value="RNA PSEUDOURIDYLATE SYNTHASE DOMAIN-CONTAINING PROTEIN 1"/>
    <property type="match status" value="1"/>
</dbReference>
<protein>
    <submittedName>
        <fullName evidence="6">RNA pseudouridine synthase</fullName>
    </submittedName>
</protein>
<dbReference type="Pfam" id="PF01479">
    <property type="entry name" value="S4"/>
    <property type="match status" value="1"/>
</dbReference>
<dbReference type="Gene3D" id="3.30.2350.10">
    <property type="entry name" value="Pseudouridine synthase"/>
    <property type="match status" value="1"/>
</dbReference>
<dbReference type="SUPFAM" id="SSF55120">
    <property type="entry name" value="Pseudouridine synthase"/>
    <property type="match status" value="1"/>
</dbReference>
<evidence type="ECO:0000256" key="3">
    <source>
        <dbReference type="PROSITE-ProRule" id="PRU00182"/>
    </source>
</evidence>
<dbReference type="PANTHER" id="PTHR21600">
    <property type="entry name" value="MITOCHONDRIAL RNA PSEUDOURIDINE SYNTHASE"/>
    <property type="match status" value="1"/>
</dbReference>